<dbReference type="GO" id="GO:0050660">
    <property type="term" value="F:flavin adenine dinucleotide binding"/>
    <property type="evidence" value="ECO:0007669"/>
    <property type="project" value="InterPro"/>
</dbReference>
<keyword evidence="6 11" id="KW-0274">FAD</keyword>
<organism evidence="14 15">
    <name type="scientific">Acetobacterium bakii</name>
    <dbReference type="NCBI Taxonomy" id="52689"/>
    <lineage>
        <taxon>Bacteria</taxon>
        <taxon>Bacillati</taxon>
        <taxon>Bacillota</taxon>
        <taxon>Clostridia</taxon>
        <taxon>Eubacteriales</taxon>
        <taxon>Eubacteriaceae</taxon>
        <taxon>Acetobacterium</taxon>
    </lineage>
</organism>
<dbReference type="SUPFAM" id="SSF52343">
    <property type="entry name" value="Ferredoxin reductase-like, C-terminal NADP-linked domain"/>
    <property type="match status" value="1"/>
</dbReference>
<comment type="cofactor">
    <cofactor evidence="11">
        <name>FAD</name>
        <dbReference type="ChEBI" id="CHEBI:57692"/>
    </cofactor>
    <text evidence="11">Binds 1 FAD per subunit.</text>
</comment>
<dbReference type="InterPro" id="IPR012165">
    <property type="entry name" value="Cyt_c3_hydrogenase_gsu"/>
</dbReference>
<evidence type="ECO:0000256" key="11">
    <source>
        <dbReference type="PIRSR" id="PIRSR006816-1"/>
    </source>
</evidence>
<dbReference type="NCBIfam" id="NF000798">
    <property type="entry name" value="PRK00054.1-3"/>
    <property type="match status" value="1"/>
</dbReference>
<protein>
    <submittedName>
        <fullName evidence="14">Dihydroorotate dehydrogenase</fullName>
    </submittedName>
</protein>
<dbReference type="PATRIC" id="fig|52689.4.peg.759"/>
<dbReference type="InterPro" id="IPR017927">
    <property type="entry name" value="FAD-bd_FR_type"/>
</dbReference>
<reference evidence="15" key="1">
    <citation type="submission" date="2015-07" db="EMBL/GenBank/DDBJ databases">
        <title>Draft genome sequence of Acetobacterium bakii DSM 8293, a potential psychrophilic chemical producer through syngas fermentation.</title>
        <authorList>
            <person name="Song Y."/>
            <person name="Hwang S."/>
            <person name="Cho B.-K."/>
        </authorList>
    </citation>
    <scope>NUCLEOTIDE SEQUENCE [LARGE SCALE GENOMIC DNA]</scope>
    <source>
        <strain evidence="15">DSM 8239</strain>
    </source>
</reference>
<comment type="caution">
    <text evidence="14">The sequence shown here is derived from an EMBL/GenBank/DDBJ whole genome shotgun (WGS) entry which is preliminary data.</text>
</comment>
<evidence type="ECO:0000313" key="14">
    <source>
        <dbReference type="EMBL" id="KNZ42127.1"/>
    </source>
</evidence>
<dbReference type="InterPro" id="IPR039261">
    <property type="entry name" value="FNR_nucleotide-bd"/>
</dbReference>
<evidence type="ECO:0000256" key="4">
    <source>
        <dbReference type="ARBA" id="ARBA00022714"/>
    </source>
</evidence>
<evidence type="ECO:0000256" key="8">
    <source>
        <dbReference type="ARBA" id="ARBA00023004"/>
    </source>
</evidence>
<dbReference type="GO" id="GO:0046872">
    <property type="term" value="F:metal ion binding"/>
    <property type="evidence" value="ECO:0007669"/>
    <property type="project" value="UniProtKB-KW"/>
</dbReference>
<dbReference type="RefSeq" id="WP_050739887.1">
    <property type="nucleotide sequence ID" value="NZ_LGYO01000019.1"/>
</dbReference>
<accession>A0A0L6U1A6</accession>
<dbReference type="SUPFAM" id="SSF63380">
    <property type="entry name" value="Riboflavin synthase domain-like"/>
    <property type="match status" value="1"/>
</dbReference>
<keyword evidence="7" id="KW-0249">Electron transport</keyword>
<dbReference type="InterPro" id="IPR017938">
    <property type="entry name" value="Riboflavin_synthase-like_b-brl"/>
</dbReference>
<comment type="similarity">
    <text evidence="1">Belongs to the PyrK family.</text>
</comment>
<dbReference type="Pfam" id="PF10418">
    <property type="entry name" value="DHODB_Fe-S_bind"/>
    <property type="match status" value="1"/>
</dbReference>
<comment type="cofactor">
    <cofactor evidence="12">
        <name>[2Fe-2S] cluster</name>
        <dbReference type="ChEBI" id="CHEBI:190135"/>
    </cofactor>
    <text evidence="12">Binds 1 [2Fe-2S] cluster per subunit.</text>
</comment>
<dbReference type="GO" id="GO:0016491">
    <property type="term" value="F:oxidoreductase activity"/>
    <property type="evidence" value="ECO:0007669"/>
    <property type="project" value="InterPro"/>
</dbReference>
<feature type="domain" description="FAD-binding FR-type" evidence="13">
    <location>
        <begin position="1"/>
        <end position="91"/>
    </location>
</feature>
<keyword evidence="9 12" id="KW-0411">Iron-sulfur</keyword>
<gene>
    <name evidence="14" type="ORF">AKG39_08145</name>
</gene>
<dbReference type="Gene3D" id="3.40.50.80">
    <property type="entry name" value="Nucleotide-binding domain of ferredoxin-NADP reductase (FNR) module"/>
    <property type="match status" value="1"/>
</dbReference>
<dbReference type="InterPro" id="IPR037117">
    <property type="entry name" value="Dihydroorotate_DH_ele_sf"/>
</dbReference>
<name>A0A0L6U1A6_9FIRM</name>
<feature type="binding site" evidence="12">
    <location>
        <position position="204"/>
    </location>
    <ligand>
        <name>[2Fe-2S] cluster</name>
        <dbReference type="ChEBI" id="CHEBI:190135"/>
    </ligand>
</feature>
<evidence type="ECO:0000256" key="6">
    <source>
        <dbReference type="ARBA" id="ARBA00022827"/>
    </source>
</evidence>
<keyword evidence="8 12" id="KW-0408">Iron</keyword>
<dbReference type="AlphaFoldDB" id="A0A0L6U1A6"/>
<feature type="binding site" evidence="11">
    <location>
        <begin position="59"/>
        <end position="61"/>
    </location>
    <ligand>
        <name>FAD</name>
        <dbReference type="ChEBI" id="CHEBI:57692"/>
    </ligand>
</feature>
<keyword evidence="3 11" id="KW-0285">Flavoprotein</keyword>
<dbReference type="PANTHER" id="PTHR43513">
    <property type="entry name" value="DIHYDROOROTATE DEHYDROGENASE B (NAD(+)), ELECTRON TRANSFER SUBUNIT"/>
    <property type="match status" value="1"/>
</dbReference>
<feature type="binding site" evidence="12">
    <location>
        <position position="199"/>
    </location>
    <ligand>
        <name>[2Fe-2S] cluster</name>
        <dbReference type="ChEBI" id="CHEBI:190135"/>
    </ligand>
</feature>
<evidence type="ECO:0000256" key="12">
    <source>
        <dbReference type="PIRSR" id="PIRSR006816-2"/>
    </source>
</evidence>
<dbReference type="InterPro" id="IPR050353">
    <property type="entry name" value="PyrK_electron_transfer"/>
</dbReference>
<feature type="binding site" evidence="12">
    <location>
        <position position="219"/>
    </location>
    <ligand>
        <name>[2Fe-2S] cluster</name>
        <dbReference type="ChEBI" id="CHEBI:190135"/>
    </ligand>
</feature>
<evidence type="ECO:0000256" key="7">
    <source>
        <dbReference type="ARBA" id="ARBA00022982"/>
    </source>
</evidence>
<evidence type="ECO:0000256" key="10">
    <source>
        <dbReference type="ARBA" id="ARBA00034078"/>
    </source>
</evidence>
<dbReference type="GO" id="GO:0006221">
    <property type="term" value="P:pyrimidine nucleotide biosynthetic process"/>
    <property type="evidence" value="ECO:0007669"/>
    <property type="project" value="InterPro"/>
</dbReference>
<dbReference type="PIRSF" id="PIRSF006816">
    <property type="entry name" value="Cyc3_hyd_g"/>
    <property type="match status" value="1"/>
</dbReference>
<evidence type="ECO:0000313" key="15">
    <source>
        <dbReference type="Proteomes" id="UP000036873"/>
    </source>
</evidence>
<dbReference type="Proteomes" id="UP000036873">
    <property type="component" value="Unassembled WGS sequence"/>
</dbReference>
<evidence type="ECO:0000256" key="3">
    <source>
        <dbReference type="ARBA" id="ARBA00022630"/>
    </source>
</evidence>
<feature type="binding site" evidence="11">
    <location>
        <begin position="66"/>
        <end position="67"/>
    </location>
    <ligand>
        <name>FAD</name>
        <dbReference type="ChEBI" id="CHEBI:57692"/>
    </ligand>
</feature>
<comment type="cofactor">
    <cofactor evidence="10">
        <name>[2Fe-2S] cluster</name>
        <dbReference type="ChEBI" id="CHEBI:190135"/>
    </cofactor>
</comment>
<keyword evidence="2" id="KW-0813">Transport</keyword>
<feature type="binding site" evidence="11">
    <location>
        <begin position="44"/>
        <end position="47"/>
    </location>
    <ligand>
        <name>FAD</name>
        <dbReference type="ChEBI" id="CHEBI:57692"/>
    </ligand>
</feature>
<keyword evidence="4 12" id="KW-0001">2Fe-2S</keyword>
<evidence type="ECO:0000256" key="9">
    <source>
        <dbReference type="ARBA" id="ARBA00023014"/>
    </source>
</evidence>
<evidence type="ECO:0000256" key="1">
    <source>
        <dbReference type="ARBA" id="ARBA00006422"/>
    </source>
</evidence>
<proteinExistence type="inferred from homology"/>
<keyword evidence="5 12" id="KW-0479">Metal-binding</keyword>
<dbReference type="OrthoDB" id="9789468at2"/>
<dbReference type="InterPro" id="IPR019480">
    <property type="entry name" value="Dihydroorotate_DH_Fe-S-bd"/>
</dbReference>
<feature type="binding site" evidence="12">
    <location>
        <position position="207"/>
    </location>
    <ligand>
        <name>[2Fe-2S] cluster</name>
        <dbReference type="ChEBI" id="CHEBI:190135"/>
    </ligand>
</feature>
<dbReference type="EMBL" id="LGYO01000019">
    <property type="protein sequence ID" value="KNZ42127.1"/>
    <property type="molecule type" value="Genomic_DNA"/>
</dbReference>
<keyword evidence="15" id="KW-1185">Reference proteome</keyword>
<evidence type="ECO:0000256" key="2">
    <source>
        <dbReference type="ARBA" id="ARBA00022448"/>
    </source>
</evidence>
<dbReference type="PANTHER" id="PTHR43513:SF3">
    <property type="entry name" value="DIHYDROOROTATE DEHYDROGENASE B (NAD(+)), ELECTRON TRANSFER SUBUNIT-RELATED"/>
    <property type="match status" value="1"/>
</dbReference>
<dbReference type="Gene3D" id="2.40.30.10">
    <property type="entry name" value="Translation factors"/>
    <property type="match status" value="1"/>
</dbReference>
<sequence length="233" mass="25453">MAIIQSNECISPDIYKMSVTFSGTVLPGQFFMLRAWDKDPLLSRPISVHDYVPGKVTFLYQVVGKGTKILAKLKTGDNVEIQGPYGNGFPEITGDLCVVGGGIGVAPLYYLVKHYKEKKPNGNCRVYLGFRENAYCVEAYEAIADEVILDIGGIITNQLRVQPDEVVMTCGPEIMMASVAKTVPLENVVYVSMEAHMACGIGACLGCTCETKSGNKKVCKDGPVFLREEVFYV</sequence>
<dbReference type="CDD" id="cd06218">
    <property type="entry name" value="DHOD_e_trans"/>
    <property type="match status" value="1"/>
</dbReference>
<dbReference type="STRING" id="52689.AKG39_08145"/>
<dbReference type="GO" id="GO:0051537">
    <property type="term" value="F:2 iron, 2 sulfur cluster binding"/>
    <property type="evidence" value="ECO:0007669"/>
    <property type="project" value="UniProtKB-KW"/>
</dbReference>
<dbReference type="Gene3D" id="2.10.240.10">
    <property type="entry name" value="Dihydroorotate dehydrogenase, electron transfer subunit"/>
    <property type="match status" value="1"/>
</dbReference>
<evidence type="ECO:0000256" key="5">
    <source>
        <dbReference type="ARBA" id="ARBA00022723"/>
    </source>
</evidence>
<evidence type="ECO:0000259" key="13">
    <source>
        <dbReference type="PROSITE" id="PS51384"/>
    </source>
</evidence>
<dbReference type="PROSITE" id="PS51384">
    <property type="entry name" value="FAD_FR"/>
    <property type="match status" value="1"/>
</dbReference>